<comment type="caution">
    <text evidence="2">The sequence shown here is derived from an EMBL/GenBank/DDBJ whole genome shotgun (WGS) entry which is preliminary data.</text>
</comment>
<name>A0ABT7EAZ7_9FIRM</name>
<gene>
    <name evidence="2" type="ORF">QOZ84_11120</name>
</gene>
<evidence type="ECO:0000259" key="1">
    <source>
        <dbReference type="Pfam" id="PF07561"/>
    </source>
</evidence>
<proteinExistence type="predicted"/>
<accession>A0ABT7EAZ7</accession>
<sequence length="55" mass="6208">MHQNINPSIGCTVHECKYHAQTAEKCSLNEIKVVKHEENATTKECTDCGSFEKQN</sequence>
<protein>
    <submittedName>
        <fullName evidence="2">DUF1540 domain-containing protein</fullName>
    </submittedName>
</protein>
<dbReference type="Pfam" id="PF07561">
    <property type="entry name" value="DUF1540"/>
    <property type="match status" value="1"/>
</dbReference>
<evidence type="ECO:0000313" key="2">
    <source>
        <dbReference type="EMBL" id="MDK2564102.1"/>
    </source>
</evidence>
<dbReference type="Proteomes" id="UP001301012">
    <property type="component" value="Unassembled WGS sequence"/>
</dbReference>
<keyword evidence="3" id="KW-1185">Reference proteome</keyword>
<dbReference type="RefSeq" id="WP_284133033.1">
    <property type="nucleotide sequence ID" value="NZ_JASKYM010000005.1"/>
</dbReference>
<organism evidence="2 3">
    <name type="scientific">Romboutsia sedimentorum</name>
    <dbReference type="NCBI Taxonomy" id="1368474"/>
    <lineage>
        <taxon>Bacteria</taxon>
        <taxon>Bacillati</taxon>
        <taxon>Bacillota</taxon>
        <taxon>Clostridia</taxon>
        <taxon>Peptostreptococcales</taxon>
        <taxon>Peptostreptococcaceae</taxon>
        <taxon>Romboutsia</taxon>
    </lineage>
</organism>
<feature type="domain" description="DUF1540" evidence="1">
    <location>
        <begin position="9"/>
        <end position="51"/>
    </location>
</feature>
<reference evidence="2 3" key="1">
    <citation type="submission" date="2023-05" db="EMBL/GenBank/DDBJ databases">
        <title>Rombocin, a short stable natural nisin variant, displays selective antimicrobial activity against Listeria monocytogenes and employs dual mode of action to kill target bacterial strains.</title>
        <authorList>
            <person name="Wambui J."/>
            <person name="Stephan R."/>
            <person name="Kuipers O.P."/>
        </authorList>
    </citation>
    <scope>NUCLEOTIDE SEQUENCE [LARGE SCALE GENOMIC DNA]</scope>
    <source>
        <strain evidence="2 3">RC002</strain>
    </source>
</reference>
<dbReference type="EMBL" id="JASKYM010000005">
    <property type="protein sequence ID" value="MDK2564102.1"/>
    <property type="molecule type" value="Genomic_DNA"/>
</dbReference>
<evidence type="ECO:0000313" key="3">
    <source>
        <dbReference type="Proteomes" id="UP001301012"/>
    </source>
</evidence>
<dbReference type="InterPro" id="IPR011437">
    <property type="entry name" value="DUF1540"/>
</dbReference>